<evidence type="ECO:0000313" key="2">
    <source>
        <dbReference type="Proteomes" id="UP000233597"/>
    </source>
</evidence>
<reference evidence="1 2" key="1">
    <citation type="submission" date="2017-09" db="EMBL/GenBank/DDBJ databases">
        <title>Biodiversity and function of Thalassospira species in the particle-attached aromatic-hydrocarbon-degrading consortia from the surface seawater of the South China Sea.</title>
        <authorList>
            <person name="Dong C."/>
            <person name="Liu R."/>
            <person name="Shao Z."/>
        </authorList>
    </citation>
    <scope>NUCLEOTIDE SEQUENCE [LARGE SCALE GENOMIC DNA]</scope>
    <source>
        <strain evidence="1 2">CSC1P2</strain>
    </source>
</reference>
<proteinExistence type="predicted"/>
<accession>A0A2N3KY13</accession>
<dbReference type="Proteomes" id="UP000233597">
    <property type="component" value="Unassembled WGS sequence"/>
</dbReference>
<evidence type="ECO:0000313" key="1">
    <source>
        <dbReference type="EMBL" id="PKR55438.1"/>
    </source>
</evidence>
<organism evidence="1 2">
    <name type="scientific">Thalassospira marina</name>
    <dbReference type="NCBI Taxonomy" id="2048283"/>
    <lineage>
        <taxon>Bacteria</taxon>
        <taxon>Pseudomonadati</taxon>
        <taxon>Pseudomonadota</taxon>
        <taxon>Alphaproteobacteria</taxon>
        <taxon>Rhodospirillales</taxon>
        <taxon>Thalassospiraceae</taxon>
        <taxon>Thalassospira</taxon>
    </lineage>
</organism>
<protein>
    <submittedName>
        <fullName evidence="1">Uncharacterized protein</fullName>
    </submittedName>
</protein>
<comment type="caution">
    <text evidence="1">The sequence shown here is derived from an EMBL/GenBank/DDBJ whole genome shotgun (WGS) entry which is preliminary data.</text>
</comment>
<dbReference type="EMBL" id="NWTK01000002">
    <property type="protein sequence ID" value="PKR55438.1"/>
    <property type="molecule type" value="Genomic_DNA"/>
</dbReference>
<dbReference type="AlphaFoldDB" id="A0A2N3KY13"/>
<name>A0A2N3KY13_9PROT</name>
<gene>
    <name evidence="1" type="ORF">COO20_04510</name>
</gene>
<sequence>MEGDNVVSMIITQLRAWAPMVSSGYEVPAAGQVMLNAAAEIEAKDALIAELVGALEGAISAWETHYPKFPDDQTVEDSEFNEFWKARSVLAKAKAGGVS</sequence>